<organism evidence="1">
    <name type="scientific">Octopus bimaculoides</name>
    <name type="common">California two-spotted octopus</name>
    <dbReference type="NCBI Taxonomy" id="37653"/>
    <lineage>
        <taxon>Eukaryota</taxon>
        <taxon>Metazoa</taxon>
        <taxon>Spiralia</taxon>
        <taxon>Lophotrochozoa</taxon>
        <taxon>Mollusca</taxon>
        <taxon>Cephalopoda</taxon>
        <taxon>Coleoidea</taxon>
        <taxon>Octopodiformes</taxon>
        <taxon>Octopoda</taxon>
        <taxon>Incirrata</taxon>
        <taxon>Octopodidae</taxon>
        <taxon>Octopus</taxon>
    </lineage>
</organism>
<protein>
    <submittedName>
        <fullName evidence="1">Uncharacterized protein</fullName>
    </submittedName>
</protein>
<accession>A0A0L8H808</accession>
<gene>
    <name evidence="1" type="ORF">OCBIM_22020681mg</name>
</gene>
<sequence>MSRVHCYMSKVYCIYQAYTVCITKVYCISVYLCQEVPASMHIHITEEIINEHVKNKKNYYKK</sequence>
<dbReference type="EMBL" id="KQ418950">
    <property type="protein sequence ID" value="KOF85209.1"/>
    <property type="molecule type" value="Genomic_DNA"/>
</dbReference>
<proteinExistence type="predicted"/>
<name>A0A0L8H808_OCTBM</name>
<evidence type="ECO:0000313" key="1">
    <source>
        <dbReference type="EMBL" id="KOF85209.1"/>
    </source>
</evidence>
<reference evidence="1" key="1">
    <citation type="submission" date="2015-07" db="EMBL/GenBank/DDBJ databases">
        <title>MeaNS - Measles Nucleotide Surveillance Program.</title>
        <authorList>
            <person name="Tran T."/>
            <person name="Druce J."/>
        </authorList>
    </citation>
    <scope>NUCLEOTIDE SEQUENCE</scope>
    <source>
        <strain evidence="1">UCB-OBI-ISO-001</strain>
        <tissue evidence="1">Gonad</tissue>
    </source>
</reference>
<dbReference type="AlphaFoldDB" id="A0A0L8H808"/>